<dbReference type="SMART" id="SM00387">
    <property type="entry name" value="HATPase_c"/>
    <property type="match status" value="1"/>
</dbReference>
<organism evidence="10 11">
    <name type="scientific">Ferrimonas lipolytica</name>
    <dbReference type="NCBI Taxonomy" id="2724191"/>
    <lineage>
        <taxon>Bacteria</taxon>
        <taxon>Pseudomonadati</taxon>
        <taxon>Pseudomonadota</taxon>
        <taxon>Gammaproteobacteria</taxon>
        <taxon>Alteromonadales</taxon>
        <taxon>Ferrimonadaceae</taxon>
        <taxon>Ferrimonas</taxon>
    </lineage>
</organism>
<evidence type="ECO:0000256" key="6">
    <source>
        <dbReference type="ARBA" id="ARBA00022777"/>
    </source>
</evidence>
<feature type="transmembrane region" description="Helical" evidence="8">
    <location>
        <begin position="141"/>
        <end position="162"/>
    </location>
</feature>
<dbReference type="CDD" id="cd00082">
    <property type="entry name" value="HisKA"/>
    <property type="match status" value="1"/>
</dbReference>
<dbReference type="Gene3D" id="3.30.565.10">
    <property type="entry name" value="Histidine kinase-like ATPase, C-terminal domain"/>
    <property type="match status" value="1"/>
</dbReference>
<feature type="transmembrane region" description="Helical" evidence="8">
    <location>
        <begin position="12"/>
        <end position="32"/>
    </location>
</feature>
<evidence type="ECO:0000256" key="4">
    <source>
        <dbReference type="ARBA" id="ARBA00022679"/>
    </source>
</evidence>
<dbReference type="InterPro" id="IPR005467">
    <property type="entry name" value="His_kinase_dom"/>
</dbReference>
<gene>
    <name evidence="10" type="ORF">HER31_03155</name>
</gene>
<sequence length="416" mass="46719">MSQHSARLLTTRLAITFSSMSIVLALSLWFFITEAILWAEDSVTLRHLQVNRDFAVGRYITGAQGPIKMDNITTAFNDRSQLPTFLPEEIRNATKLLSEVELDHGEYFVLIDQYQYLGSTKQIYLISSSNSIELTEQESTVLSIVIFAFTGTLLGVLGIVLIRLSKRLIEPIYTLNNQLKLHRGDPEIEFKLPESATSEFQGLVTQLNHYRAETHRLLQREQAFARYTSHELRTPLTIIKGANSLLGANTDIKFQQRQSQRIANASNQMEETVEALLSLVRNERHDKLEPWRQINKDELEQLIENNRPPALGNPVEINLNVLGSPKVRASKPLLAMVFGNLLRNAIGASISGNIAVEMTEELLFIDDDGNGLGEKSKDGHGLGLMIVTDVCQRYGWKFSLTDLANGGCRAQISFHI</sequence>
<dbReference type="InterPro" id="IPR036890">
    <property type="entry name" value="HATPase_C_sf"/>
</dbReference>
<dbReference type="SUPFAM" id="SSF47384">
    <property type="entry name" value="Homodimeric domain of signal transducing histidine kinase"/>
    <property type="match status" value="1"/>
</dbReference>
<dbReference type="Pfam" id="PF02518">
    <property type="entry name" value="HATPase_c"/>
    <property type="match status" value="1"/>
</dbReference>
<dbReference type="SUPFAM" id="SSF55874">
    <property type="entry name" value="ATPase domain of HSP90 chaperone/DNA topoisomerase II/histidine kinase"/>
    <property type="match status" value="1"/>
</dbReference>
<keyword evidence="8" id="KW-0472">Membrane</keyword>
<protein>
    <recommendedName>
        <fullName evidence="2">histidine kinase</fullName>
        <ecNumber evidence="2">2.7.13.3</ecNumber>
    </recommendedName>
</protein>
<dbReference type="PROSITE" id="PS50109">
    <property type="entry name" value="HIS_KIN"/>
    <property type="match status" value="1"/>
</dbReference>
<evidence type="ECO:0000313" key="11">
    <source>
        <dbReference type="Proteomes" id="UP000501602"/>
    </source>
</evidence>
<evidence type="ECO:0000256" key="2">
    <source>
        <dbReference type="ARBA" id="ARBA00012438"/>
    </source>
</evidence>
<dbReference type="InterPro" id="IPR050428">
    <property type="entry name" value="TCS_sensor_his_kinase"/>
</dbReference>
<dbReference type="Proteomes" id="UP000501602">
    <property type="component" value="Chromosome"/>
</dbReference>
<keyword evidence="5 8" id="KW-0812">Transmembrane</keyword>
<dbReference type="SMART" id="SM00388">
    <property type="entry name" value="HisKA"/>
    <property type="match status" value="1"/>
</dbReference>
<dbReference type="PANTHER" id="PTHR45436">
    <property type="entry name" value="SENSOR HISTIDINE KINASE YKOH"/>
    <property type="match status" value="1"/>
</dbReference>
<keyword evidence="6 10" id="KW-0418">Kinase</keyword>
<dbReference type="Gene3D" id="1.10.287.130">
    <property type="match status" value="1"/>
</dbReference>
<dbReference type="KEGG" id="fes:HER31_03155"/>
<keyword evidence="7 8" id="KW-1133">Transmembrane helix</keyword>
<evidence type="ECO:0000259" key="9">
    <source>
        <dbReference type="PROSITE" id="PS50109"/>
    </source>
</evidence>
<proteinExistence type="predicted"/>
<keyword evidence="4" id="KW-0808">Transferase</keyword>
<dbReference type="InterPro" id="IPR036097">
    <property type="entry name" value="HisK_dim/P_sf"/>
</dbReference>
<feature type="domain" description="Histidine kinase" evidence="9">
    <location>
        <begin position="227"/>
        <end position="416"/>
    </location>
</feature>
<evidence type="ECO:0000256" key="8">
    <source>
        <dbReference type="SAM" id="Phobius"/>
    </source>
</evidence>
<name>A0A6H1UAV5_9GAMM</name>
<dbReference type="RefSeq" id="WP_168659229.1">
    <property type="nucleotide sequence ID" value="NZ_CP051180.1"/>
</dbReference>
<evidence type="ECO:0000256" key="7">
    <source>
        <dbReference type="ARBA" id="ARBA00022989"/>
    </source>
</evidence>
<dbReference type="GO" id="GO:0000155">
    <property type="term" value="F:phosphorelay sensor kinase activity"/>
    <property type="evidence" value="ECO:0007669"/>
    <property type="project" value="InterPro"/>
</dbReference>
<dbReference type="AlphaFoldDB" id="A0A6H1UAV5"/>
<dbReference type="InterPro" id="IPR003594">
    <property type="entry name" value="HATPase_dom"/>
</dbReference>
<dbReference type="EC" id="2.7.13.3" evidence="2"/>
<keyword evidence="11" id="KW-1185">Reference proteome</keyword>
<evidence type="ECO:0000256" key="1">
    <source>
        <dbReference type="ARBA" id="ARBA00000085"/>
    </source>
</evidence>
<evidence type="ECO:0000256" key="5">
    <source>
        <dbReference type="ARBA" id="ARBA00022692"/>
    </source>
</evidence>
<accession>A0A6H1UAV5</accession>
<keyword evidence="3" id="KW-0597">Phosphoprotein</keyword>
<dbReference type="Pfam" id="PF00512">
    <property type="entry name" value="HisKA"/>
    <property type="match status" value="1"/>
</dbReference>
<dbReference type="GO" id="GO:0005886">
    <property type="term" value="C:plasma membrane"/>
    <property type="evidence" value="ECO:0007669"/>
    <property type="project" value="TreeGrafter"/>
</dbReference>
<evidence type="ECO:0000256" key="3">
    <source>
        <dbReference type="ARBA" id="ARBA00022553"/>
    </source>
</evidence>
<dbReference type="PANTHER" id="PTHR45436:SF16">
    <property type="entry name" value="HISTIDINE KINASE"/>
    <property type="match status" value="1"/>
</dbReference>
<comment type="catalytic activity">
    <reaction evidence="1">
        <text>ATP + protein L-histidine = ADP + protein N-phospho-L-histidine.</text>
        <dbReference type="EC" id="2.7.13.3"/>
    </reaction>
</comment>
<dbReference type="EMBL" id="CP051180">
    <property type="protein sequence ID" value="QIZ75968.1"/>
    <property type="molecule type" value="Genomic_DNA"/>
</dbReference>
<evidence type="ECO:0000313" key="10">
    <source>
        <dbReference type="EMBL" id="QIZ75968.1"/>
    </source>
</evidence>
<dbReference type="InterPro" id="IPR003661">
    <property type="entry name" value="HisK_dim/P_dom"/>
</dbReference>
<reference evidence="10 11" key="1">
    <citation type="submission" date="2020-04" db="EMBL/GenBank/DDBJ databases">
        <title>Ferrimonas sp. S7 isolated from sea water.</title>
        <authorList>
            <person name="Bae S.S."/>
            <person name="Baek K."/>
        </authorList>
    </citation>
    <scope>NUCLEOTIDE SEQUENCE [LARGE SCALE GENOMIC DNA]</scope>
    <source>
        <strain evidence="10 11">S7</strain>
    </source>
</reference>